<dbReference type="EMBL" id="ACIJ02000016">
    <property type="protein sequence ID" value="EEX72499.1"/>
    <property type="molecule type" value="Genomic_DNA"/>
</dbReference>
<proteinExistence type="predicted"/>
<accession>C9LFI0</accession>
<reference evidence="1" key="1">
    <citation type="submission" date="2009-09" db="EMBL/GenBank/DDBJ databases">
        <authorList>
            <person name="Weinstock G."/>
            <person name="Sodergren E."/>
            <person name="Clifton S."/>
            <person name="Fulton L."/>
            <person name="Fulton B."/>
            <person name="Courtney L."/>
            <person name="Fronick C."/>
            <person name="Harrison M."/>
            <person name="Strong C."/>
            <person name="Farmer C."/>
            <person name="Delahaunty K."/>
            <person name="Markovic C."/>
            <person name="Hall O."/>
            <person name="Minx P."/>
            <person name="Tomlinson C."/>
            <person name="Mitreva M."/>
            <person name="Nelson J."/>
            <person name="Hou S."/>
            <person name="Wollam A."/>
            <person name="Pepin K.H."/>
            <person name="Johnson M."/>
            <person name="Bhonagiri V."/>
            <person name="Nash W.E."/>
            <person name="Warren W."/>
            <person name="Chinwalla A."/>
            <person name="Mardis E.R."/>
            <person name="Wilson R.K."/>
        </authorList>
    </citation>
    <scope>NUCLEOTIDE SEQUENCE [LARGE SCALE GENOMIC DNA]</scope>
    <source>
        <strain evidence="1">ATCC 51259</strain>
    </source>
</reference>
<name>C9LFI0_9BACT</name>
<protein>
    <submittedName>
        <fullName evidence="1">Uncharacterized protein</fullName>
    </submittedName>
</protein>
<organism evidence="1 2">
    <name type="scientific">Alloprevotella tannerae ATCC 51259</name>
    <dbReference type="NCBI Taxonomy" id="626522"/>
    <lineage>
        <taxon>Bacteria</taxon>
        <taxon>Pseudomonadati</taxon>
        <taxon>Bacteroidota</taxon>
        <taxon>Bacteroidia</taxon>
        <taxon>Bacteroidales</taxon>
        <taxon>Prevotellaceae</taxon>
        <taxon>Alloprevotella</taxon>
    </lineage>
</organism>
<dbReference type="HOGENOM" id="CLU_3294557_0_0_10"/>
<evidence type="ECO:0000313" key="1">
    <source>
        <dbReference type="EMBL" id="EEX72499.1"/>
    </source>
</evidence>
<sequence length="40" mass="4573">MHITDHITIYYNSSIKSLGIRDANLLLKEFLMCGEGLKSF</sequence>
<comment type="caution">
    <text evidence="1">The sequence shown here is derived from an EMBL/GenBank/DDBJ whole genome shotgun (WGS) entry which is preliminary data.</text>
</comment>
<dbReference type="Proteomes" id="UP000003460">
    <property type="component" value="Unassembled WGS sequence"/>
</dbReference>
<gene>
    <name evidence="1" type="ORF">GCWU000325_00962</name>
</gene>
<evidence type="ECO:0000313" key="2">
    <source>
        <dbReference type="Proteomes" id="UP000003460"/>
    </source>
</evidence>
<keyword evidence="2" id="KW-1185">Reference proteome</keyword>
<dbReference type="AlphaFoldDB" id="C9LFI0"/>